<dbReference type="PANTHER" id="PTHR13802:SF52">
    <property type="entry name" value="MUCIN-4"/>
    <property type="match status" value="1"/>
</dbReference>
<accession>A0AAD2JIH9</accession>
<keyword evidence="5" id="KW-1185">Reference proteome</keyword>
<evidence type="ECO:0000313" key="5">
    <source>
        <dbReference type="Proteomes" id="UP001295423"/>
    </source>
</evidence>
<reference evidence="4" key="1">
    <citation type="submission" date="2023-08" db="EMBL/GenBank/DDBJ databases">
        <authorList>
            <person name="Audoor S."/>
            <person name="Bilcke G."/>
        </authorList>
    </citation>
    <scope>NUCLEOTIDE SEQUENCE</scope>
</reference>
<evidence type="ECO:0000259" key="3">
    <source>
        <dbReference type="PROSITE" id="PS51233"/>
    </source>
</evidence>
<dbReference type="InterPro" id="IPR001846">
    <property type="entry name" value="VWF_type-D"/>
</dbReference>
<sequence>MVKLQFISAAILAVCGVSNAEKPAGDIIRLMQKSAGATDQMRILTKPRAGYNPATDTPSVWVMGSACEESSAVDFLFDPVDHESKCCHQDALHGFTMWPEKQNYVIPEGSNIIAEDVFTADEDCRKRYTGSDKANVALTPGETYNVYMTQGYTPHKSFMNNLVEFHNQDIVAMIWSTTAVKNSDEYFALGGASTYSSVRGDGYKFRGLEPRTGEEGFELNCRKRPDSTECQQSPEITVADGSGFGDPHMTTFDGLRYDVHVHAELIFVKSLDTTFEIQGRTEAVENHPSRPAVTTGIVVNEVGDNPKIQISLARDLDDDYTEEMNGCPVQLFADDVARPVSAGSGSTKASVEVSNSRITIQYPETGTVVKMQVRSWRQTCHFSVTYILADCRPSERIVGLVGSPDGEWRNDWMKRDGTPLPIPPVLRKGSGFEPTYNYTRDNWCVNQVSDSYFTYEHDTSFEFFDHCDNPYDRALEDAINNALPTIVSHCNDDIFCMIDYIALGEEAADAYLEDPALDIPLQQTASTDIDIILQVPNESPNPSCPVCKAIGWGDPHIVTFDGVAYDVHVKGELTFLKSLSTDFTIQARTQIVATHPKGPAVTTGVLVHEDSTLNLPVVQVSLSRDQNSELATMIGECPVQLFVDGAAKDITLGTGSFDSVVQVKNKRIVVEYPSTGLRVDMQVKVWRNTCHFSVTYFLADCRCDETLVGVLGLPDGDWSNDWHQHDGTPEEIPRRRRGQEAYDYSMRWCLNDAASHFTYEPDMNHGSFDNCTPDAFDLDIDIIISDAAPDVITKCTLGTDGVLDEGCVLECAFLGDDACSEYIDIISDAAIVDIPPVEGPIPNRGEIGDGEGEAAENAGDGDEDENANAGSNGDPHFKSWIGEHFEYHGQCDLVLIKDPNFANGLGIDVHIRTKLVRHWSFIKNAVIRIGNDILEIEGSGIEFDSKIRYWINYEYEGKMDEFAGFPVTMLSQQKTAATKNRIEIDLDSVYPGQKIELSTFKEFVKVSFENANEESFGSSVGMLGDFKTGKTLARDGVTVLDDFTELGHEWQVLPSDKHFFHDISAPQFPIRCFDPEDARGDRRRRLDEFTISEEQAEAACASLKDPLDRKDCVYDILATQDMDMAGAY</sequence>
<feature type="chain" id="PRO_5042137868" description="VWFD domain-containing protein" evidence="2">
    <location>
        <begin position="21"/>
        <end position="1128"/>
    </location>
</feature>
<comment type="caution">
    <text evidence="4">The sequence shown here is derived from an EMBL/GenBank/DDBJ whole genome shotgun (WGS) entry which is preliminary data.</text>
</comment>
<feature type="compositionally biased region" description="Acidic residues" evidence="1">
    <location>
        <begin position="848"/>
        <end position="866"/>
    </location>
</feature>
<dbReference type="PANTHER" id="PTHR13802">
    <property type="entry name" value="MUCIN 4-RELATED"/>
    <property type="match status" value="1"/>
</dbReference>
<dbReference type="AlphaFoldDB" id="A0AAD2JIH9"/>
<organism evidence="4 5">
    <name type="scientific">Cylindrotheca closterium</name>
    <dbReference type="NCBI Taxonomy" id="2856"/>
    <lineage>
        <taxon>Eukaryota</taxon>
        <taxon>Sar</taxon>
        <taxon>Stramenopiles</taxon>
        <taxon>Ochrophyta</taxon>
        <taxon>Bacillariophyta</taxon>
        <taxon>Bacillariophyceae</taxon>
        <taxon>Bacillariophycidae</taxon>
        <taxon>Bacillariales</taxon>
        <taxon>Bacillariaceae</taxon>
        <taxon>Cylindrotheca</taxon>
    </lineage>
</organism>
<dbReference type="Pfam" id="PF00094">
    <property type="entry name" value="VWD"/>
    <property type="match status" value="1"/>
</dbReference>
<gene>
    <name evidence="4" type="ORF">CYCCA115_LOCUS14602</name>
</gene>
<evidence type="ECO:0000256" key="1">
    <source>
        <dbReference type="SAM" id="MobiDB-lite"/>
    </source>
</evidence>
<evidence type="ECO:0000256" key="2">
    <source>
        <dbReference type="SAM" id="SignalP"/>
    </source>
</evidence>
<feature type="signal peptide" evidence="2">
    <location>
        <begin position="1"/>
        <end position="20"/>
    </location>
</feature>
<proteinExistence type="predicted"/>
<feature type="domain" description="VWFD" evidence="3">
    <location>
        <begin position="239"/>
        <end position="445"/>
    </location>
</feature>
<protein>
    <recommendedName>
        <fullName evidence="3">VWFD domain-containing protein</fullName>
    </recommendedName>
</protein>
<evidence type="ECO:0000313" key="4">
    <source>
        <dbReference type="EMBL" id="CAJ1954004.1"/>
    </source>
</evidence>
<dbReference type="PROSITE" id="PS51233">
    <property type="entry name" value="VWFD"/>
    <property type="match status" value="2"/>
</dbReference>
<feature type="domain" description="VWFD" evidence="3">
    <location>
        <begin position="547"/>
        <end position="756"/>
    </location>
</feature>
<feature type="region of interest" description="Disordered" evidence="1">
    <location>
        <begin position="840"/>
        <end position="873"/>
    </location>
</feature>
<dbReference type="EMBL" id="CAKOGP040001847">
    <property type="protein sequence ID" value="CAJ1954004.1"/>
    <property type="molecule type" value="Genomic_DNA"/>
</dbReference>
<dbReference type="InterPro" id="IPR051495">
    <property type="entry name" value="Epithelial_Barrier/Signaling"/>
</dbReference>
<name>A0AAD2JIH9_9STRA</name>
<keyword evidence="2" id="KW-0732">Signal</keyword>
<dbReference type="Proteomes" id="UP001295423">
    <property type="component" value="Unassembled WGS sequence"/>
</dbReference>